<evidence type="ECO:0000256" key="10">
    <source>
        <dbReference type="ARBA" id="ARBA00022840"/>
    </source>
</evidence>
<dbReference type="SUPFAM" id="SSF55874">
    <property type="entry name" value="ATPase domain of HSP90 chaperone/DNA topoisomerase II/histidine kinase"/>
    <property type="match status" value="1"/>
</dbReference>
<dbReference type="InterPro" id="IPR003660">
    <property type="entry name" value="HAMP_dom"/>
</dbReference>
<dbReference type="Gene3D" id="6.10.340.10">
    <property type="match status" value="1"/>
</dbReference>
<dbReference type="PANTHER" id="PTHR45528:SF1">
    <property type="entry name" value="SENSOR HISTIDINE KINASE CPXA"/>
    <property type="match status" value="1"/>
</dbReference>
<evidence type="ECO:0000256" key="12">
    <source>
        <dbReference type="ARBA" id="ARBA00023012"/>
    </source>
</evidence>
<evidence type="ECO:0000256" key="1">
    <source>
        <dbReference type="ARBA" id="ARBA00000085"/>
    </source>
</evidence>
<organism evidence="17 18">
    <name type="scientific">Caproiciproducens faecalis</name>
    <dbReference type="NCBI Taxonomy" id="2820301"/>
    <lineage>
        <taxon>Bacteria</taxon>
        <taxon>Bacillati</taxon>
        <taxon>Bacillota</taxon>
        <taxon>Clostridia</taxon>
        <taxon>Eubacteriales</taxon>
        <taxon>Acutalibacteraceae</taxon>
        <taxon>Caproiciproducens</taxon>
    </lineage>
</organism>
<dbReference type="SMART" id="SM00388">
    <property type="entry name" value="HisKA"/>
    <property type="match status" value="1"/>
</dbReference>
<dbReference type="Proteomes" id="UP000719942">
    <property type="component" value="Unassembled WGS sequence"/>
</dbReference>
<dbReference type="CDD" id="cd00082">
    <property type="entry name" value="HisKA"/>
    <property type="match status" value="1"/>
</dbReference>
<dbReference type="Pfam" id="PF02518">
    <property type="entry name" value="HATPase_c"/>
    <property type="match status" value="1"/>
</dbReference>
<keyword evidence="9 17" id="KW-0418">Kinase</keyword>
<name>A0ABS7DN55_9FIRM</name>
<dbReference type="PRINTS" id="PR00344">
    <property type="entry name" value="BCTRLSENSOR"/>
</dbReference>
<dbReference type="EMBL" id="JAGFNZ010000002">
    <property type="protein sequence ID" value="MBW7572730.1"/>
    <property type="molecule type" value="Genomic_DNA"/>
</dbReference>
<keyword evidence="6" id="KW-0808">Transferase</keyword>
<dbReference type="InterPro" id="IPR036890">
    <property type="entry name" value="HATPase_C_sf"/>
</dbReference>
<dbReference type="SUPFAM" id="SSF158472">
    <property type="entry name" value="HAMP domain-like"/>
    <property type="match status" value="1"/>
</dbReference>
<evidence type="ECO:0000256" key="14">
    <source>
        <dbReference type="SAM" id="Phobius"/>
    </source>
</evidence>
<feature type="domain" description="HAMP" evidence="16">
    <location>
        <begin position="204"/>
        <end position="256"/>
    </location>
</feature>
<dbReference type="Pfam" id="PF00512">
    <property type="entry name" value="HisKA"/>
    <property type="match status" value="1"/>
</dbReference>
<dbReference type="PROSITE" id="PS50109">
    <property type="entry name" value="HIS_KIN"/>
    <property type="match status" value="1"/>
</dbReference>
<dbReference type="SMART" id="SM00387">
    <property type="entry name" value="HATPase_c"/>
    <property type="match status" value="1"/>
</dbReference>
<evidence type="ECO:0000313" key="18">
    <source>
        <dbReference type="Proteomes" id="UP000719942"/>
    </source>
</evidence>
<protein>
    <recommendedName>
        <fullName evidence="3">histidine kinase</fullName>
        <ecNumber evidence="3">2.7.13.3</ecNumber>
    </recommendedName>
</protein>
<dbReference type="InterPro" id="IPR003661">
    <property type="entry name" value="HisK_dim/P_dom"/>
</dbReference>
<keyword evidence="8" id="KW-0547">Nucleotide-binding</keyword>
<keyword evidence="13 14" id="KW-0472">Membrane</keyword>
<evidence type="ECO:0000256" key="13">
    <source>
        <dbReference type="ARBA" id="ARBA00023136"/>
    </source>
</evidence>
<keyword evidence="11 14" id="KW-1133">Transmembrane helix</keyword>
<sequence length="496" mass="55247">MQKTLFKKYLRITSSIIFISFLFLSFVMLIFFSNYWQTEKRNLLRKNAQSVAAIAADSVTSVEDNVYTIHTDRMKAFIAAFSDNIDADIFVTKLSGQIVIASYDSTSGVNDGRKVSEEIMKKAIAGGYSSQGTMGGIYSQPYYIVGVPINVGNIDGSKTAIGAVFTAYNVRSFNSFRGEILRMFLLAAIAAFMVSFCAVWLFSYKLVQPLRNMAAAARSFGDGNFSVRVPVTSQDEIGQLAIAFNNMASSLSTGENVRRNFIANVSHELKTPMTTIAGFIDGILDGTIPLEKQSHYLSIVSQEVKRLSRLVRTMLDLSRIDSGELKLRPARFDLTNTILIALLSFEKSIEDKKLEIRGLEDAESLFVDGDPDMIHQVVYNLIENAVKFTNEGGYIEIRIVDQPDKSSVVIKNSGPGIAPEELSLIFDRFYKTDKSRSQDKNGMGLGLYIVRTIIKLHGGEINVSSVQNEYCQFEFWLPKISEPHLLKDGSPEQDKE</sequence>
<accession>A0ABS7DN55</accession>
<keyword evidence="12" id="KW-0902">Two-component regulatory system</keyword>
<dbReference type="Gene3D" id="3.30.565.10">
    <property type="entry name" value="Histidine kinase-like ATPase, C-terminal domain"/>
    <property type="match status" value="1"/>
</dbReference>
<evidence type="ECO:0000256" key="5">
    <source>
        <dbReference type="ARBA" id="ARBA00022553"/>
    </source>
</evidence>
<keyword evidence="10" id="KW-0067">ATP-binding</keyword>
<dbReference type="InterPro" id="IPR003594">
    <property type="entry name" value="HATPase_dom"/>
</dbReference>
<comment type="caution">
    <text evidence="17">The sequence shown here is derived from an EMBL/GenBank/DDBJ whole genome shotgun (WGS) entry which is preliminary data.</text>
</comment>
<evidence type="ECO:0000256" key="4">
    <source>
        <dbReference type="ARBA" id="ARBA00022475"/>
    </source>
</evidence>
<evidence type="ECO:0000256" key="7">
    <source>
        <dbReference type="ARBA" id="ARBA00022692"/>
    </source>
</evidence>
<evidence type="ECO:0000259" key="15">
    <source>
        <dbReference type="PROSITE" id="PS50109"/>
    </source>
</evidence>
<evidence type="ECO:0000256" key="9">
    <source>
        <dbReference type="ARBA" id="ARBA00022777"/>
    </source>
</evidence>
<evidence type="ECO:0000259" key="16">
    <source>
        <dbReference type="PROSITE" id="PS50885"/>
    </source>
</evidence>
<dbReference type="InterPro" id="IPR050398">
    <property type="entry name" value="HssS/ArlS-like"/>
</dbReference>
<keyword evidence="18" id="KW-1185">Reference proteome</keyword>
<reference evidence="17 18" key="1">
    <citation type="submission" date="2021-03" db="EMBL/GenBank/DDBJ databases">
        <title>Caproiciproducens sp. nov. isolated from feces of cow.</title>
        <authorList>
            <person name="Choi J.-Y."/>
        </authorList>
    </citation>
    <scope>NUCLEOTIDE SEQUENCE [LARGE SCALE GENOMIC DNA]</scope>
    <source>
        <strain evidence="17 18">AGMB10547</strain>
    </source>
</reference>
<dbReference type="PANTHER" id="PTHR45528">
    <property type="entry name" value="SENSOR HISTIDINE KINASE CPXA"/>
    <property type="match status" value="1"/>
</dbReference>
<dbReference type="Pfam" id="PF00672">
    <property type="entry name" value="HAMP"/>
    <property type="match status" value="1"/>
</dbReference>
<comment type="catalytic activity">
    <reaction evidence="1">
        <text>ATP + protein L-histidine = ADP + protein N-phospho-L-histidine.</text>
        <dbReference type="EC" id="2.7.13.3"/>
    </reaction>
</comment>
<dbReference type="InterPro" id="IPR005467">
    <property type="entry name" value="His_kinase_dom"/>
</dbReference>
<dbReference type="GO" id="GO:0016301">
    <property type="term" value="F:kinase activity"/>
    <property type="evidence" value="ECO:0007669"/>
    <property type="project" value="UniProtKB-KW"/>
</dbReference>
<keyword evidence="7 14" id="KW-0812">Transmembrane</keyword>
<gene>
    <name evidence="17" type="ORF">J5W02_07870</name>
</gene>
<evidence type="ECO:0000313" key="17">
    <source>
        <dbReference type="EMBL" id="MBW7572730.1"/>
    </source>
</evidence>
<evidence type="ECO:0000256" key="11">
    <source>
        <dbReference type="ARBA" id="ARBA00022989"/>
    </source>
</evidence>
<dbReference type="CDD" id="cd00075">
    <property type="entry name" value="HATPase"/>
    <property type="match status" value="1"/>
</dbReference>
<feature type="transmembrane region" description="Helical" evidence="14">
    <location>
        <begin position="180"/>
        <end position="202"/>
    </location>
</feature>
<keyword evidence="4" id="KW-1003">Cell membrane</keyword>
<feature type="transmembrane region" description="Helical" evidence="14">
    <location>
        <begin position="12"/>
        <end position="36"/>
    </location>
</feature>
<dbReference type="SUPFAM" id="SSF47384">
    <property type="entry name" value="Homodimeric domain of signal transducing histidine kinase"/>
    <property type="match status" value="1"/>
</dbReference>
<dbReference type="PROSITE" id="PS50885">
    <property type="entry name" value="HAMP"/>
    <property type="match status" value="1"/>
</dbReference>
<feature type="domain" description="Histidine kinase" evidence="15">
    <location>
        <begin position="264"/>
        <end position="481"/>
    </location>
</feature>
<evidence type="ECO:0000256" key="8">
    <source>
        <dbReference type="ARBA" id="ARBA00022741"/>
    </source>
</evidence>
<evidence type="ECO:0000256" key="6">
    <source>
        <dbReference type="ARBA" id="ARBA00022679"/>
    </source>
</evidence>
<evidence type="ECO:0000256" key="2">
    <source>
        <dbReference type="ARBA" id="ARBA00004651"/>
    </source>
</evidence>
<dbReference type="RefSeq" id="WP_219965117.1">
    <property type="nucleotide sequence ID" value="NZ_JAGFNZ010000002.1"/>
</dbReference>
<dbReference type="InterPro" id="IPR036097">
    <property type="entry name" value="HisK_dim/P_sf"/>
</dbReference>
<dbReference type="SMART" id="SM00304">
    <property type="entry name" value="HAMP"/>
    <property type="match status" value="1"/>
</dbReference>
<dbReference type="EC" id="2.7.13.3" evidence="3"/>
<proteinExistence type="predicted"/>
<dbReference type="InterPro" id="IPR004358">
    <property type="entry name" value="Sig_transdc_His_kin-like_C"/>
</dbReference>
<dbReference type="Gene3D" id="1.10.287.130">
    <property type="match status" value="1"/>
</dbReference>
<keyword evidence="5" id="KW-0597">Phosphoprotein</keyword>
<evidence type="ECO:0000256" key="3">
    <source>
        <dbReference type="ARBA" id="ARBA00012438"/>
    </source>
</evidence>
<dbReference type="CDD" id="cd06225">
    <property type="entry name" value="HAMP"/>
    <property type="match status" value="1"/>
</dbReference>
<comment type="subcellular location">
    <subcellularLocation>
        <location evidence="2">Cell membrane</location>
        <topology evidence="2">Multi-pass membrane protein</topology>
    </subcellularLocation>
</comment>